<dbReference type="GO" id="GO:0009055">
    <property type="term" value="F:electron transfer activity"/>
    <property type="evidence" value="ECO:0007669"/>
    <property type="project" value="InterPro"/>
</dbReference>
<dbReference type="PROSITE" id="PS51009">
    <property type="entry name" value="CYTCII"/>
    <property type="match status" value="1"/>
</dbReference>
<dbReference type="Proteomes" id="UP000311008">
    <property type="component" value="Chromosome"/>
</dbReference>
<dbReference type="GO" id="GO:0020037">
    <property type="term" value="F:heme binding"/>
    <property type="evidence" value="ECO:0007669"/>
    <property type="project" value="InterPro"/>
</dbReference>
<dbReference type="Gene3D" id="1.20.120.10">
    <property type="entry name" value="Cytochrome c/b562"/>
    <property type="match status" value="1"/>
</dbReference>
<dbReference type="AlphaFoldDB" id="A0A5B8CV48"/>
<accession>A0A5B8CV48</accession>
<dbReference type="InterPro" id="IPR015984">
    <property type="entry name" value="Cyt_c_prime_subgr"/>
</dbReference>
<dbReference type="InterPro" id="IPR010980">
    <property type="entry name" value="Cyt_c/b562"/>
</dbReference>
<dbReference type="OrthoDB" id="5520910at2"/>
<dbReference type="Pfam" id="PF01322">
    <property type="entry name" value="Cytochrom_C_2"/>
    <property type="match status" value="1"/>
</dbReference>
<proteinExistence type="predicted"/>
<dbReference type="EMBL" id="CP040946">
    <property type="protein sequence ID" value="QDC44785.1"/>
    <property type="molecule type" value="Genomic_DNA"/>
</dbReference>
<protein>
    <submittedName>
        <fullName evidence="1">Cytochrome c</fullName>
    </submittedName>
</protein>
<dbReference type="GO" id="GO:0005506">
    <property type="term" value="F:iron ion binding"/>
    <property type="evidence" value="ECO:0007669"/>
    <property type="project" value="InterPro"/>
</dbReference>
<keyword evidence="2" id="KW-1185">Reference proteome</keyword>
<sequence length="128" mass="14051">MIVTTISLFFIERNLQKIKTQLDNPDTLSKDEVIVAANAIAAAANTGLGALYAPSRDKGEGWRKTRLKSAFFEKPEEAKKVALQFNLEANEFAKVAATGDVGQIKAKFGKLTQSCKSCHDSFREKDAK</sequence>
<gene>
    <name evidence="1" type="ORF">FIU01_09815</name>
</gene>
<organism evidence="1 2">
    <name type="scientific">Methylophilus medardicus</name>
    <dbReference type="NCBI Taxonomy" id="2588534"/>
    <lineage>
        <taxon>Bacteria</taxon>
        <taxon>Pseudomonadati</taxon>
        <taxon>Pseudomonadota</taxon>
        <taxon>Betaproteobacteria</taxon>
        <taxon>Nitrosomonadales</taxon>
        <taxon>Methylophilaceae</taxon>
        <taxon>Methylophilus</taxon>
    </lineage>
</organism>
<dbReference type="GO" id="GO:0022900">
    <property type="term" value="P:electron transport chain"/>
    <property type="evidence" value="ECO:0007669"/>
    <property type="project" value="InterPro"/>
</dbReference>
<dbReference type="PRINTS" id="PR00608">
    <property type="entry name" value="CYTCHROMECII"/>
</dbReference>
<dbReference type="InterPro" id="IPR002321">
    <property type="entry name" value="Cyt_c_II"/>
</dbReference>
<dbReference type="KEGG" id="mmec:FIU01_09815"/>
<dbReference type="SUPFAM" id="SSF47175">
    <property type="entry name" value="Cytochromes"/>
    <property type="match status" value="1"/>
</dbReference>
<evidence type="ECO:0000313" key="2">
    <source>
        <dbReference type="Proteomes" id="UP000311008"/>
    </source>
</evidence>
<evidence type="ECO:0000313" key="1">
    <source>
        <dbReference type="EMBL" id="QDC44785.1"/>
    </source>
</evidence>
<reference evidence="2" key="1">
    <citation type="journal article" date="2019" name="ISME J.">
        <title>Evolution in action: habitat transition from sediment to the pelagial leads to genome streamlining in Methylophilaceae.</title>
        <authorList>
            <person name="Salcher M."/>
            <person name="Schaefle D."/>
            <person name="Kaspar M."/>
            <person name="Neuenschwander S.M."/>
            <person name="Ghai R."/>
        </authorList>
    </citation>
    <scope>NUCLEOTIDE SEQUENCE [LARGE SCALE GENOMIC DNA]</scope>
    <source>
        <strain evidence="2">MMS-M-51</strain>
    </source>
</reference>
<name>A0A5B8CV48_9PROT</name>